<dbReference type="AlphaFoldDB" id="A0A9Q0QIL3"/>
<comment type="similarity">
    <text evidence="2">Belongs to the RRP17 family.</text>
</comment>
<dbReference type="EMBL" id="JAPFFL010000008">
    <property type="protein sequence ID" value="KAJ6706986.1"/>
    <property type="molecule type" value="Genomic_DNA"/>
</dbReference>
<feature type="compositionally biased region" description="Basic and acidic residues" evidence="5">
    <location>
        <begin position="138"/>
        <end position="147"/>
    </location>
</feature>
<dbReference type="Proteomes" id="UP001151529">
    <property type="component" value="Chromosome 4"/>
</dbReference>
<feature type="compositionally biased region" description="Acidic residues" evidence="5">
    <location>
        <begin position="101"/>
        <end position="113"/>
    </location>
</feature>
<dbReference type="InterPro" id="IPR019186">
    <property type="entry name" value="Nucleolar_protein_12"/>
</dbReference>
<dbReference type="Pfam" id="PF09805">
    <property type="entry name" value="Nop25"/>
    <property type="match status" value="1"/>
</dbReference>
<keyword evidence="7" id="KW-1185">Reference proteome</keyword>
<organism evidence="6 7">
    <name type="scientific">Salix viminalis</name>
    <name type="common">Common osier</name>
    <name type="synonym">Basket willow</name>
    <dbReference type="NCBI Taxonomy" id="40686"/>
    <lineage>
        <taxon>Eukaryota</taxon>
        <taxon>Viridiplantae</taxon>
        <taxon>Streptophyta</taxon>
        <taxon>Embryophyta</taxon>
        <taxon>Tracheophyta</taxon>
        <taxon>Spermatophyta</taxon>
        <taxon>Magnoliopsida</taxon>
        <taxon>eudicotyledons</taxon>
        <taxon>Gunneridae</taxon>
        <taxon>Pentapetalae</taxon>
        <taxon>rosids</taxon>
        <taxon>fabids</taxon>
        <taxon>Malpighiales</taxon>
        <taxon>Salicaceae</taxon>
        <taxon>Saliceae</taxon>
        <taxon>Salix</taxon>
    </lineage>
</organism>
<feature type="compositionally biased region" description="Basic residues" evidence="5">
    <location>
        <begin position="165"/>
        <end position="201"/>
    </location>
</feature>
<gene>
    <name evidence="6" type="ORF">OIU85_027347</name>
</gene>
<evidence type="ECO:0000313" key="6">
    <source>
        <dbReference type="EMBL" id="KAJ6706986.1"/>
    </source>
</evidence>
<keyword evidence="3" id="KW-0175">Coiled coil</keyword>
<feature type="compositionally biased region" description="Basic residues" evidence="5">
    <location>
        <begin position="47"/>
        <end position="57"/>
    </location>
</feature>
<evidence type="ECO:0000256" key="5">
    <source>
        <dbReference type="SAM" id="MobiDB-lite"/>
    </source>
</evidence>
<protein>
    <submittedName>
        <fullName evidence="6">NUCLEOLAR PROTEIN 12</fullName>
    </submittedName>
</protein>
<evidence type="ECO:0000256" key="2">
    <source>
        <dbReference type="ARBA" id="ARBA00007175"/>
    </source>
</evidence>
<comment type="subcellular location">
    <subcellularLocation>
        <location evidence="1">Nucleus</location>
        <location evidence="1">Nucleolus</location>
    </subcellularLocation>
</comment>
<sequence length="201" mass="22449">MGAEIEDNGAIQIPPTRAGHIKKRALKNKAVSVSFNEKDLKDYVTGFHKRKKKRRKEAVKQQRGEVKDQANSSAQTGDGIGHRKLEKELALHGGAPPATNESDDYEEDHEESEPIASVNGTTKYDNGDMHVTVTTTEISREDKDGPSEKTQAAVPRLIEADKTHKLSVSKKKSFKKVSKHKSRSKPQNKRDKKKGKTKNKR</sequence>
<keyword evidence="4" id="KW-0539">Nucleus</keyword>
<dbReference type="PANTHER" id="PTHR14577:SF0">
    <property type="entry name" value="NUCLEOLAR PROTEIN 12"/>
    <property type="match status" value="1"/>
</dbReference>
<dbReference type="GO" id="GO:0019843">
    <property type="term" value="F:rRNA binding"/>
    <property type="evidence" value="ECO:0007669"/>
    <property type="project" value="TreeGrafter"/>
</dbReference>
<name>A0A9Q0QIL3_SALVM</name>
<proteinExistence type="inferred from homology"/>
<feature type="compositionally biased region" description="Basic and acidic residues" evidence="5">
    <location>
        <begin position="80"/>
        <end position="90"/>
    </location>
</feature>
<feature type="region of interest" description="Disordered" evidence="5">
    <location>
        <begin position="42"/>
        <end position="201"/>
    </location>
</feature>
<feature type="compositionally biased region" description="Basic and acidic residues" evidence="5">
    <location>
        <begin position="58"/>
        <end position="68"/>
    </location>
</feature>
<dbReference type="PANTHER" id="PTHR14577">
    <property type="entry name" value="NUCLEOLAR PROTEIN 12"/>
    <property type="match status" value="1"/>
</dbReference>
<evidence type="ECO:0000256" key="3">
    <source>
        <dbReference type="ARBA" id="ARBA00023054"/>
    </source>
</evidence>
<dbReference type="GO" id="GO:0005730">
    <property type="term" value="C:nucleolus"/>
    <property type="evidence" value="ECO:0007669"/>
    <property type="project" value="UniProtKB-SubCell"/>
</dbReference>
<feature type="region of interest" description="Disordered" evidence="5">
    <location>
        <begin position="1"/>
        <end position="20"/>
    </location>
</feature>
<evidence type="ECO:0000256" key="4">
    <source>
        <dbReference type="ARBA" id="ARBA00023242"/>
    </source>
</evidence>
<comment type="caution">
    <text evidence="6">The sequence shown here is derived from an EMBL/GenBank/DDBJ whole genome shotgun (WGS) entry which is preliminary data.</text>
</comment>
<evidence type="ECO:0000256" key="1">
    <source>
        <dbReference type="ARBA" id="ARBA00004604"/>
    </source>
</evidence>
<dbReference type="OrthoDB" id="551633at2759"/>
<reference evidence="6" key="1">
    <citation type="submission" date="2022-11" db="EMBL/GenBank/DDBJ databases">
        <authorList>
            <person name="Hyden B.L."/>
            <person name="Feng K."/>
            <person name="Yates T."/>
            <person name="Jawdy S."/>
            <person name="Smart L.B."/>
            <person name="Muchero W."/>
        </authorList>
    </citation>
    <scope>NUCLEOTIDE SEQUENCE</scope>
    <source>
        <tissue evidence="6">Shoot tip</tissue>
    </source>
</reference>
<reference evidence="6" key="2">
    <citation type="journal article" date="2023" name="Int. J. Mol. Sci.">
        <title>De Novo Assembly and Annotation of 11 Diverse Shrub Willow (Salix) Genomes Reveals Novel Gene Organization in Sex-Linked Regions.</title>
        <authorList>
            <person name="Hyden B."/>
            <person name="Feng K."/>
            <person name="Yates T.B."/>
            <person name="Jawdy S."/>
            <person name="Cereghino C."/>
            <person name="Smart L.B."/>
            <person name="Muchero W."/>
        </authorList>
    </citation>
    <scope>NUCLEOTIDE SEQUENCE [LARGE SCALE GENOMIC DNA]</scope>
    <source>
        <tissue evidence="6">Shoot tip</tissue>
    </source>
</reference>
<accession>A0A9Q0QIL3</accession>
<evidence type="ECO:0000313" key="7">
    <source>
        <dbReference type="Proteomes" id="UP001151529"/>
    </source>
</evidence>